<comment type="caution">
    <text evidence="1">The sequence shown here is derived from an EMBL/GenBank/DDBJ whole genome shotgun (WGS) entry which is preliminary data.</text>
</comment>
<organism evidence="1">
    <name type="scientific">marine sediment metagenome</name>
    <dbReference type="NCBI Taxonomy" id="412755"/>
    <lineage>
        <taxon>unclassified sequences</taxon>
        <taxon>metagenomes</taxon>
        <taxon>ecological metagenomes</taxon>
    </lineage>
</organism>
<feature type="non-terminal residue" evidence="1">
    <location>
        <position position="295"/>
    </location>
</feature>
<gene>
    <name evidence="1" type="ORF">S03H2_29346</name>
</gene>
<proteinExistence type="predicted"/>
<evidence type="ECO:0000313" key="1">
    <source>
        <dbReference type="EMBL" id="GAH61688.1"/>
    </source>
</evidence>
<sequence length="295" mass="33592">VNGVLTTLSGQIIYQYEKIYSVKLNQEQFEIMRDSSFAIYDMFPLIPGSYKFSILLKNTVSKEFTSFEKDIYISENKSQVQMTPPLLAYGLKQSSASPSSLIPFRIKTGQLLCSPGNIFLKNDTLYVFFQIRGLNDNLRDNAKINFTFFRREEEFLTVSKKLTEYSETGEDILADFSLRDFPASDYKLVLSLSDQNNQQILTGSKHFSVTPVRQIARPQIFSKVISSVKGALVLYIKGMQHLNKGDVRKGSELLEKTFHQNPGIIDFALGLGRANMLLRRFEKIESILLPFLDSS</sequence>
<accession>X1IVX5</accession>
<dbReference type="AlphaFoldDB" id="X1IVX5"/>
<name>X1IVX5_9ZZZZ</name>
<protein>
    <submittedName>
        <fullName evidence="1">Uncharacterized protein</fullName>
    </submittedName>
</protein>
<feature type="non-terminal residue" evidence="1">
    <location>
        <position position="1"/>
    </location>
</feature>
<dbReference type="EMBL" id="BARU01017710">
    <property type="protein sequence ID" value="GAH61688.1"/>
    <property type="molecule type" value="Genomic_DNA"/>
</dbReference>
<reference evidence="1" key="1">
    <citation type="journal article" date="2014" name="Front. Microbiol.">
        <title>High frequency of phylogenetically diverse reductive dehalogenase-homologous genes in deep subseafloor sedimentary metagenomes.</title>
        <authorList>
            <person name="Kawai M."/>
            <person name="Futagami T."/>
            <person name="Toyoda A."/>
            <person name="Takaki Y."/>
            <person name="Nishi S."/>
            <person name="Hori S."/>
            <person name="Arai W."/>
            <person name="Tsubouchi T."/>
            <person name="Morono Y."/>
            <person name="Uchiyama I."/>
            <person name="Ito T."/>
            <person name="Fujiyama A."/>
            <person name="Inagaki F."/>
            <person name="Takami H."/>
        </authorList>
    </citation>
    <scope>NUCLEOTIDE SEQUENCE</scope>
    <source>
        <strain evidence="1">Expedition CK06-06</strain>
    </source>
</reference>